<reference evidence="10" key="2">
    <citation type="submission" date="2015-01" db="EMBL/GenBank/DDBJ databases">
        <title>Evolutionary Origins and Diversification of the Mycorrhizal Mutualists.</title>
        <authorList>
            <consortium name="DOE Joint Genome Institute"/>
            <consortium name="Mycorrhizal Genomics Consortium"/>
            <person name="Kohler A."/>
            <person name="Kuo A."/>
            <person name="Nagy L.G."/>
            <person name="Floudas D."/>
            <person name="Copeland A."/>
            <person name="Barry K.W."/>
            <person name="Cichocki N."/>
            <person name="Veneault-Fourrey C."/>
            <person name="LaButti K."/>
            <person name="Lindquist E.A."/>
            <person name="Lipzen A."/>
            <person name="Lundell T."/>
            <person name="Morin E."/>
            <person name="Murat C."/>
            <person name="Riley R."/>
            <person name="Ohm R."/>
            <person name="Sun H."/>
            <person name="Tunlid A."/>
            <person name="Henrissat B."/>
            <person name="Grigoriev I.V."/>
            <person name="Hibbett D.S."/>
            <person name="Martin F."/>
        </authorList>
    </citation>
    <scope>NUCLEOTIDE SEQUENCE [LARGE SCALE GENOMIC DNA]</scope>
    <source>
        <strain evidence="10">Foug A</strain>
    </source>
</reference>
<evidence type="ECO:0000256" key="6">
    <source>
        <dbReference type="SAM" id="Phobius"/>
    </source>
</evidence>
<dbReference type="Proteomes" id="UP000053989">
    <property type="component" value="Unassembled WGS sequence"/>
</dbReference>
<dbReference type="OrthoDB" id="202234at2759"/>
<dbReference type="SMART" id="SM00563">
    <property type="entry name" value="PlsC"/>
    <property type="match status" value="1"/>
</dbReference>
<dbReference type="Pfam" id="PF01553">
    <property type="entry name" value="Acyltransferase"/>
    <property type="match status" value="1"/>
</dbReference>
<dbReference type="HOGENOM" id="CLU_027938_10_0_1"/>
<dbReference type="EC" id="2.3.1.51" evidence="4"/>
<dbReference type="GO" id="GO:0005783">
    <property type="term" value="C:endoplasmic reticulum"/>
    <property type="evidence" value="ECO:0007669"/>
    <property type="project" value="TreeGrafter"/>
</dbReference>
<dbReference type="GO" id="GO:0006654">
    <property type="term" value="P:phosphatidic acid biosynthetic process"/>
    <property type="evidence" value="ECO:0007669"/>
    <property type="project" value="TreeGrafter"/>
</dbReference>
<dbReference type="SUPFAM" id="SSF69593">
    <property type="entry name" value="Glycerol-3-phosphate (1)-acyltransferase"/>
    <property type="match status" value="1"/>
</dbReference>
<keyword evidence="6" id="KW-0812">Transmembrane</keyword>
<dbReference type="InterPro" id="IPR002123">
    <property type="entry name" value="Plipid/glycerol_acylTrfase"/>
</dbReference>
<comment type="catalytic activity">
    <reaction evidence="4">
        <text>a 1-acyl-sn-glycero-3-phosphate + an acyl-CoA = a 1,2-diacyl-sn-glycero-3-phosphate + CoA</text>
        <dbReference type="Rhea" id="RHEA:19709"/>
        <dbReference type="ChEBI" id="CHEBI:57287"/>
        <dbReference type="ChEBI" id="CHEBI:57970"/>
        <dbReference type="ChEBI" id="CHEBI:58342"/>
        <dbReference type="ChEBI" id="CHEBI:58608"/>
        <dbReference type="EC" id="2.3.1.51"/>
    </reaction>
</comment>
<evidence type="ECO:0000313" key="10">
    <source>
        <dbReference type="Proteomes" id="UP000053989"/>
    </source>
</evidence>
<dbReference type="CDD" id="cd07989">
    <property type="entry name" value="LPLAT_AGPAT-like"/>
    <property type="match status" value="1"/>
</dbReference>
<feature type="region of interest" description="Disordered" evidence="5">
    <location>
        <begin position="322"/>
        <end position="342"/>
    </location>
</feature>
<dbReference type="GO" id="GO:0003841">
    <property type="term" value="F:1-acylglycerol-3-phosphate O-acyltransferase activity"/>
    <property type="evidence" value="ECO:0007669"/>
    <property type="project" value="UniProtKB-UniRule"/>
</dbReference>
<proteinExistence type="inferred from homology"/>
<protein>
    <recommendedName>
        <fullName evidence="4">1-acyl-sn-glycerol-3-phosphate acyltransferase</fullName>
        <ecNumber evidence="4">2.3.1.51</ecNumber>
    </recommendedName>
</protein>
<keyword evidence="4" id="KW-0443">Lipid metabolism</keyword>
<feature type="signal peptide" evidence="7">
    <location>
        <begin position="1"/>
        <end position="18"/>
    </location>
</feature>
<name>A0A0C3AFL2_9AGAM</name>
<feature type="transmembrane region" description="Helical" evidence="6">
    <location>
        <begin position="34"/>
        <end position="54"/>
    </location>
</feature>
<organism evidence="9 10">
    <name type="scientific">Scleroderma citrinum Foug A</name>
    <dbReference type="NCBI Taxonomy" id="1036808"/>
    <lineage>
        <taxon>Eukaryota</taxon>
        <taxon>Fungi</taxon>
        <taxon>Dikarya</taxon>
        <taxon>Basidiomycota</taxon>
        <taxon>Agaricomycotina</taxon>
        <taxon>Agaricomycetes</taxon>
        <taxon>Agaricomycetidae</taxon>
        <taxon>Boletales</taxon>
        <taxon>Sclerodermatineae</taxon>
        <taxon>Sclerodermataceae</taxon>
        <taxon>Scleroderma</taxon>
    </lineage>
</organism>
<keyword evidence="6" id="KW-0472">Membrane</keyword>
<dbReference type="AlphaFoldDB" id="A0A0C3AFL2"/>
<keyword evidence="4" id="KW-0594">Phospholipid biosynthesis</keyword>
<keyword evidence="10" id="KW-1185">Reference proteome</keyword>
<evidence type="ECO:0000259" key="8">
    <source>
        <dbReference type="SMART" id="SM00563"/>
    </source>
</evidence>
<evidence type="ECO:0000313" key="9">
    <source>
        <dbReference type="EMBL" id="KIM63707.1"/>
    </source>
</evidence>
<evidence type="ECO:0000256" key="5">
    <source>
        <dbReference type="SAM" id="MobiDB-lite"/>
    </source>
</evidence>
<dbReference type="STRING" id="1036808.A0A0C3AFL2"/>
<keyword evidence="4" id="KW-1208">Phospholipid metabolism</keyword>
<evidence type="ECO:0000256" key="3">
    <source>
        <dbReference type="ARBA" id="ARBA00023315"/>
    </source>
</evidence>
<accession>A0A0C3AFL2</accession>
<dbReference type="InParanoid" id="A0A0C3AFL2"/>
<keyword evidence="7" id="KW-0732">Signal</keyword>
<dbReference type="InterPro" id="IPR004552">
    <property type="entry name" value="AGP_acyltrans"/>
</dbReference>
<comment type="similarity">
    <text evidence="1 4">Belongs to the 1-acyl-sn-glycerol-3-phosphate acyltransferase family.</text>
</comment>
<dbReference type="EMBL" id="KN822033">
    <property type="protein sequence ID" value="KIM63707.1"/>
    <property type="molecule type" value="Genomic_DNA"/>
</dbReference>
<dbReference type="PANTHER" id="PTHR10434">
    <property type="entry name" value="1-ACYL-SN-GLYCEROL-3-PHOSPHATE ACYLTRANSFERASE"/>
    <property type="match status" value="1"/>
</dbReference>
<evidence type="ECO:0000256" key="2">
    <source>
        <dbReference type="ARBA" id="ARBA00022679"/>
    </source>
</evidence>
<dbReference type="FunCoup" id="A0A0C3AFL2">
    <property type="interactions" value="221"/>
</dbReference>
<gene>
    <name evidence="9" type="ORF">SCLCIDRAFT_15518</name>
</gene>
<feature type="domain" description="Phospholipid/glycerol acyltransferase" evidence="8">
    <location>
        <begin position="93"/>
        <end position="209"/>
    </location>
</feature>
<sequence>MSILVCVVLPLLVFRSIASNTPTGRYYWRLTVYLGSLVVVSSWGVVVATGMTLIGRRNDVNYVVARTFYALASYALDIKVVVEGEEHLQTRPAVMVGNHQSMLDILYLGRMFPRKASIMAKKELQWTPLGPWMFMSGAIFINRSNSSRAHESLAAAGEKMKAKGISLMMYPEGTRHNQEEPSLLPFKKGAFHLAVQAGIPIIPVVCENYWRIYHKNVFETGTIKLRVLPPIPTAGLSMEDVSELATRVRNQMLDALRDISVKVAIAEKSAELDESTPEPPPTLNVEVQELVVTNEVLPETPSETTSESSDFTHATRSLRLHGSVSEYATETDDEGNVLVGRH</sequence>
<feature type="chain" id="PRO_5002175330" description="1-acyl-sn-glycerol-3-phosphate acyltransferase" evidence="7">
    <location>
        <begin position="19"/>
        <end position="342"/>
    </location>
</feature>
<keyword evidence="6" id="KW-1133">Transmembrane helix</keyword>
<keyword evidence="2 4" id="KW-0808">Transferase</keyword>
<keyword evidence="3 4" id="KW-0012">Acyltransferase</keyword>
<evidence type="ECO:0000256" key="7">
    <source>
        <dbReference type="SAM" id="SignalP"/>
    </source>
</evidence>
<reference evidence="9 10" key="1">
    <citation type="submission" date="2014-04" db="EMBL/GenBank/DDBJ databases">
        <authorList>
            <consortium name="DOE Joint Genome Institute"/>
            <person name="Kuo A."/>
            <person name="Kohler A."/>
            <person name="Nagy L.G."/>
            <person name="Floudas D."/>
            <person name="Copeland A."/>
            <person name="Barry K.W."/>
            <person name="Cichocki N."/>
            <person name="Veneault-Fourrey C."/>
            <person name="LaButti K."/>
            <person name="Lindquist E.A."/>
            <person name="Lipzen A."/>
            <person name="Lundell T."/>
            <person name="Morin E."/>
            <person name="Murat C."/>
            <person name="Sun H."/>
            <person name="Tunlid A."/>
            <person name="Henrissat B."/>
            <person name="Grigoriev I.V."/>
            <person name="Hibbett D.S."/>
            <person name="Martin F."/>
            <person name="Nordberg H.P."/>
            <person name="Cantor M.N."/>
            <person name="Hua S.X."/>
        </authorList>
    </citation>
    <scope>NUCLEOTIDE SEQUENCE [LARGE SCALE GENOMIC DNA]</scope>
    <source>
        <strain evidence="9 10">Foug A</strain>
    </source>
</reference>
<evidence type="ECO:0000256" key="1">
    <source>
        <dbReference type="ARBA" id="ARBA00008655"/>
    </source>
</evidence>
<comment type="domain">
    <text evidence="4">The HXXXXD motif is essential for acyltransferase activity and may constitute the binding site for the phosphate moiety of the glycerol-3-phosphate.</text>
</comment>
<evidence type="ECO:0000256" key="4">
    <source>
        <dbReference type="RuleBase" id="RU361267"/>
    </source>
</evidence>
<keyword evidence="4" id="KW-0444">Lipid biosynthesis</keyword>
<dbReference type="GO" id="GO:0016020">
    <property type="term" value="C:membrane"/>
    <property type="evidence" value="ECO:0007669"/>
    <property type="project" value="InterPro"/>
</dbReference>
<dbReference type="PANTHER" id="PTHR10434:SF11">
    <property type="entry name" value="1-ACYL-SN-GLYCEROL-3-PHOSPHATE ACYLTRANSFERASE"/>
    <property type="match status" value="1"/>
</dbReference>
<dbReference type="NCBIfam" id="TIGR00530">
    <property type="entry name" value="AGP_acyltrn"/>
    <property type="match status" value="1"/>
</dbReference>